<keyword evidence="2" id="KW-0472">Membrane</keyword>
<gene>
    <name evidence="4" type="ORF">P5673_033169</name>
</gene>
<protein>
    <recommendedName>
        <fullName evidence="3">Potassium channel domain-containing protein</fullName>
    </recommendedName>
</protein>
<dbReference type="Proteomes" id="UP001249851">
    <property type="component" value="Unassembled WGS sequence"/>
</dbReference>
<dbReference type="InterPro" id="IPR013099">
    <property type="entry name" value="K_chnl_dom"/>
</dbReference>
<organism evidence="4 5">
    <name type="scientific">Acropora cervicornis</name>
    <name type="common">Staghorn coral</name>
    <dbReference type="NCBI Taxonomy" id="6130"/>
    <lineage>
        <taxon>Eukaryota</taxon>
        <taxon>Metazoa</taxon>
        <taxon>Cnidaria</taxon>
        <taxon>Anthozoa</taxon>
        <taxon>Hexacorallia</taxon>
        <taxon>Scleractinia</taxon>
        <taxon>Astrocoeniina</taxon>
        <taxon>Acroporidae</taxon>
        <taxon>Acropora</taxon>
    </lineage>
</organism>
<name>A0AAD9PQ91_ACRCE</name>
<keyword evidence="5" id="KW-1185">Reference proteome</keyword>
<feature type="transmembrane region" description="Helical" evidence="2">
    <location>
        <begin position="21"/>
        <end position="45"/>
    </location>
</feature>
<accession>A0AAD9PQ91</accession>
<proteinExistence type="predicted"/>
<feature type="domain" description="Potassium channel" evidence="3">
    <location>
        <begin position="13"/>
        <end position="48"/>
    </location>
</feature>
<reference evidence="4" key="2">
    <citation type="journal article" date="2023" name="Science">
        <title>Genomic signatures of disease resistance in endangered staghorn corals.</title>
        <authorList>
            <person name="Vollmer S.V."/>
            <person name="Selwyn J.D."/>
            <person name="Despard B.A."/>
            <person name="Roesel C.L."/>
        </authorList>
    </citation>
    <scope>NUCLEOTIDE SEQUENCE</scope>
    <source>
        <strain evidence="4">K2</strain>
    </source>
</reference>
<feature type="compositionally biased region" description="Basic and acidic residues" evidence="1">
    <location>
        <begin position="101"/>
        <end position="114"/>
    </location>
</feature>
<keyword evidence="2" id="KW-1133">Transmembrane helix</keyword>
<evidence type="ECO:0000313" key="5">
    <source>
        <dbReference type="Proteomes" id="UP001249851"/>
    </source>
</evidence>
<dbReference type="Pfam" id="PF07885">
    <property type="entry name" value="Ion_trans_2"/>
    <property type="match status" value="1"/>
</dbReference>
<dbReference type="SUPFAM" id="SSF81324">
    <property type="entry name" value="Voltage-gated potassium channels"/>
    <property type="match status" value="1"/>
</dbReference>
<feature type="compositionally biased region" description="Basic and acidic residues" evidence="1">
    <location>
        <begin position="123"/>
        <end position="132"/>
    </location>
</feature>
<comment type="caution">
    <text evidence="4">The sequence shown here is derived from an EMBL/GenBank/DDBJ whole genome shotgun (WGS) entry which is preliminary data.</text>
</comment>
<feature type="region of interest" description="Disordered" evidence="1">
    <location>
        <begin position="101"/>
        <end position="132"/>
    </location>
</feature>
<evidence type="ECO:0000256" key="2">
    <source>
        <dbReference type="SAM" id="Phobius"/>
    </source>
</evidence>
<evidence type="ECO:0000313" key="4">
    <source>
        <dbReference type="EMBL" id="KAK2547061.1"/>
    </source>
</evidence>
<reference evidence="4" key="1">
    <citation type="journal article" date="2023" name="G3 (Bethesda)">
        <title>Whole genome assembly and annotation of the endangered Caribbean coral Acropora cervicornis.</title>
        <authorList>
            <person name="Selwyn J.D."/>
            <person name="Vollmer S.V."/>
        </authorList>
    </citation>
    <scope>NUCLEOTIDE SEQUENCE</scope>
    <source>
        <strain evidence="4">K2</strain>
    </source>
</reference>
<dbReference type="AlphaFoldDB" id="A0AAD9PQ91"/>
<dbReference type="EMBL" id="JARQWQ010000220">
    <property type="protein sequence ID" value="KAK2547061.1"/>
    <property type="molecule type" value="Genomic_DNA"/>
</dbReference>
<evidence type="ECO:0000259" key="3">
    <source>
        <dbReference type="Pfam" id="PF07885"/>
    </source>
</evidence>
<dbReference type="Gene3D" id="1.10.287.70">
    <property type="match status" value="1"/>
</dbReference>
<keyword evidence="2" id="KW-0812">Transmembrane</keyword>
<sequence>MLKQSKNHFILRYGDKVPRGVFGRLFAVVWINVGLVILAIFMGMITASLSSNSLEQTNNLYGIPVSVMNGTAEQQLAILQNAEVHDGDHLRFMREGKGAEEVCGQRDNQAREIQKVPSGEGEAVGKHEHAQS</sequence>
<evidence type="ECO:0000256" key="1">
    <source>
        <dbReference type="SAM" id="MobiDB-lite"/>
    </source>
</evidence>